<feature type="transmembrane region" description="Helical" evidence="1">
    <location>
        <begin position="305"/>
        <end position="324"/>
    </location>
</feature>
<accession>A0A4Q7JEL5</accession>
<dbReference type="GO" id="GO:0022857">
    <property type="term" value="F:transmembrane transporter activity"/>
    <property type="evidence" value="ECO:0007669"/>
    <property type="project" value="InterPro"/>
</dbReference>
<dbReference type="Gene3D" id="1.20.1250.20">
    <property type="entry name" value="MFS general substrate transporter like domains"/>
    <property type="match status" value="1"/>
</dbReference>
<keyword evidence="1" id="KW-0812">Transmembrane</keyword>
<keyword evidence="3" id="KW-1185">Reference proteome</keyword>
<dbReference type="InterPro" id="IPR036259">
    <property type="entry name" value="MFS_trans_sf"/>
</dbReference>
<dbReference type="SUPFAM" id="SSF103473">
    <property type="entry name" value="MFS general substrate transporter"/>
    <property type="match status" value="1"/>
</dbReference>
<feature type="transmembrane region" description="Helical" evidence="1">
    <location>
        <begin position="280"/>
        <end position="299"/>
    </location>
</feature>
<feature type="transmembrane region" description="Helical" evidence="1">
    <location>
        <begin position="216"/>
        <end position="238"/>
    </location>
</feature>
<evidence type="ECO:0000313" key="2">
    <source>
        <dbReference type="EMBL" id="RZQ65173.1"/>
    </source>
</evidence>
<feature type="transmembrane region" description="Helical" evidence="1">
    <location>
        <begin position="175"/>
        <end position="196"/>
    </location>
</feature>
<organism evidence="2 3">
    <name type="scientific">Amycolatopsis suaedae</name>
    <dbReference type="NCBI Taxonomy" id="2510978"/>
    <lineage>
        <taxon>Bacteria</taxon>
        <taxon>Bacillati</taxon>
        <taxon>Actinomycetota</taxon>
        <taxon>Actinomycetes</taxon>
        <taxon>Pseudonocardiales</taxon>
        <taxon>Pseudonocardiaceae</taxon>
        <taxon>Amycolatopsis</taxon>
    </lineage>
</organism>
<keyword evidence="1" id="KW-0472">Membrane</keyword>
<name>A0A4Q7JEL5_9PSEU</name>
<dbReference type="AlphaFoldDB" id="A0A4Q7JEL5"/>
<dbReference type="Proteomes" id="UP000292003">
    <property type="component" value="Unassembled WGS sequence"/>
</dbReference>
<reference evidence="2 3" key="1">
    <citation type="submission" date="2019-02" db="EMBL/GenBank/DDBJ databases">
        <title>Draft genome sequence of Amycolatopsis sp. 8-3EHSu isolated from roots of Suaeda maritima.</title>
        <authorList>
            <person name="Duangmal K."/>
            <person name="Chantavorakit T."/>
        </authorList>
    </citation>
    <scope>NUCLEOTIDE SEQUENCE [LARGE SCALE GENOMIC DNA]</scope>
    <source>
        <strain evidence="2 3">8-3EHSu</strain>
    </source>
</reference>
<proteinExistence type="predicted"/>
<dbReference type="RefSeq" id="WP_130473959.1">
    <property type="nucleotide sequence ID" value="NZ_SFCC01000002.1"/>
</dbReference>
<dbReference type="OrthoDB" id="9776171at2"/>
<feature type="transmembrane region" description="Helical" evidence="1">
    <location>
        <begin position="45"/>
        <end position="64"/>
    </location>
</feature>
<sequence length="390" mass="38783">MTITLQPAVRRRTMTALFAGVASTNLAMATATTAGGLIAAGYGSGWSGVPSTAGVLGTALGALWSGRLVARLGRHLSLRATYGVGAAGGAVAFAGAALESLPLLIAGILLLGVGNGGATLSRYTASVLYPEGRRGFALSVVVWAGTVGGLVGPTLMAPASELATRLDVPSLAGPLGLTALGVAAALATAFTLPVMLPSAEPRTEIPLWTALRAPELRVPLAAMTAAQVAMVAVMTMTGPHLHLAGHGLDVVGWTISLHIAGMFALSPVTGRIADRWGGRATILAGIGTLVCSSVVLVSTPDAHTSGVPAALFLLGYGWNLVFVGSSRLLSGADQRVQGGVDAAVWATSALAGLTAGPLFGLGGIVLVAVVAGVAVLLPLALMGRQGATSE</sequence>
<feature type="transmembrane region" description="Helical" evidence="1">
    <location>
        <begin position="103"/>
        <end position="123"/>
    </location>
</feature>
<dbReference type="PANTHER" id="PTHR23534">
    <property type="entry name" value="MFS PERMEASE"/>
    <property type="match status" value="1"/>
</dbReference>
<evidence type="ECO:0000256" key="1">
    <source>
        <dbReference type="SAM" id="Phobius"/>
    </source>
</evidence>
<feature type="transmembrane region" description="Helical" evidence="1">
    <location>
        <begin position="76"/>
        <end position="97"/>
    </location>
</feature>
<comment type="caution">
    <text evidence="2">The sequence shown here is derived from an EMBL/GenBank/DDBJ whole genome shotgun (WGS) entry which is preliminary data.</text>
</comment>
<dbReference type="InterPro" id="IPR011701">
    <property type="entry name" value="MFS"/>
</dbReference>
<dbReference type="PANTHER" id="PTHR23534:SF1">
    <property type="entry name" value="MAJOR FACILITATOR SUPERFAMILY PROTEIN"/>
    <property type="match status" value="1"/>
</dbReference>
<gene>
    <name evidence="2" type="ORF">EWH70_04595</name>
</gene>
<feature type="transmembrane region" description="Helical" evidence="1">
    <location>
        <begin position="135"/>
        <end position="155"/>
    </location>
</feature>
<keyword evidence="1" id="KW-1133">Transmembrane helix</keyword>
<protein>
    <submittedName>
        <fullName evidence="2">MFS transporter</fullName>
    </submittedName>
</protein>
<dbReference type="Pfam" id="PF07690">
    <property type="entry name" value="MFS_1"/>
    <property type="match status" value="1"/>
</dbReference>
<evidence type="ECO:0000313" key="3">
    <source>
        <dbReference type="Proteomes" id="UP000292003"/>
    </source>
</evidence>
<dbReference type="EMBL" id="SFCC01000002">
    <property type="protein sequence ID" value="RZQ65173.1"/>
    <property type="molecule type" value="Genomic_DNA"/>
</dbReference>
<feature type="transmembrane region" description="Helical" evidence="1">
    <location>
        <begin position="361"/>
        <end position="381"/>
    </location>
</feature>
<feature type="transmembrane region" description="Helical" evidence="1">
    <location>
        <begin position="250"/>
        <end position="268"/>
    </location>
</feature>